<gene>
    <name evidence="1" type="ORF">PGO_010490</name>
</gene>
<dbReference type="GeneID" id="39745599"/>
<dbReference type="AlphaFoldDB" id="A0A1Y1JC12"/>
<accession>A0A1Y1JC12</accession>
<reference evidence="2" key="1">
    <citation type="submission" date="2017-04" db="EMBL/GenBank/DDBJ databases">
        <title>Plasmodium gonderi genome.</title>
        <authorList>
            <person name="Arisue N."/>
            <person name="Honma H."/>
            <person name="Kawai S."/>
            <person name="Tougan T."/>
            <person name="Tanabe K."/>
            <person name="Horii T."/>
        </authorList>
    </citation>
    <scope>NUCLEOTIDE SEQUENCE [LARGE SCALE GENOMIC DNA]</scope>
    <source>
        <strain evidence="2">ATCC 30045</strain>
    </source>
</reference>
<dbReference type="OMA" id="KNKFFNC"/>
<name>A0A1Y1JC12_PLAGO</name>
<evidence type="ECO:0000313" key="2">
    <source>
        <dbReference type="Proteomes" id="UP000195521"/>
    </source>
</evidence>
<dbReference type="EMBL" id="BDQF01000001">
    <property type="protein sequence ID" value="GAW78905.1"/>
    <property type="molecule type" value="Genomic_DNA"/>
</dbReference>
<proteinExistence type="predicted"/>
<dbReference type="Proteomes" id="UP000195521">
    <property type="component" value="Unassembled WGS sequence"/>
</dbReference>
<dbReference type="RefSeq" id="XP_028541494.1">
    <property type="nucleotide sequence ID" value="XM_028685693.1"/>
</dbReference>
<protein>
    <submittedName>
        <fullName evidence="1">Uncharacterized protein</fullName>
    </submittedName>
</protein>
<sequence>MIKRISCVGTSTKKGSVNPKVSRQKNTILKALIEKVTKIKEKNKFFNCIPYYDYLFGKYSSFISIEDSFALFYLQNKDGFFSKKLMQHICSIISNASIHCLLKLEIKYIINHLYECNIYKYKCFFQNEYYYFIHNSLLLCCLQLCTPSVFEEKLNEEEQKKIRLKNLHKFCDARRDHLIQYDRENQSEKFIFCDMHFLSKVYKCFIVNNIHPFPFFNKYIYLYLCKHVSRPHSKCITFSLLYKESSFASVPKKYLFNGKSCNLSTIHEIIKMLFYLSKGDLHFYYESFIKAYFYIILDYLHRLNDAPIENSLESYLKTKNNISQKEEENIDNLIVSIVNFLSSSYIMKNIERKIPVIMLCAYTSLVLFKILYKRHFSYINWSSYDSVPLEHIKTHHFILVAQRSKSHLFRLSFIKKCSLLVYIINDLIQNMPEQFAQKYSKFSEEMSNISKICSNNEQFDICMQMIKIMNNYTIYRNIYLTKDACSDDILKSINIILTKLYTKKNFNFLNYAYYPFLKILHYYTFLPYQGNKNDMNWNHKRSELEKEIFYFLQHYLRKRFPNFAYACDENIHTLFFTIDIQIRKITK</sequence>
<organism evidence="1 2">
    <name type="scientific">Plasmodium gonderi</name>
    <dbReference type="NCBI Taxonomy" id="77519"/>
    <lineage>
        <taxon>Eukaryota</taxon>
        <taxon>Sar</taxon>
        <taxon>Alveolata</taxon>
        <taxon>Apicomplexa</taxon>
        <taxon>Aconoidasida</taxon>
        <taxon>Haemosporida</taxon>
        <taxon>Plasmodiidae</taxon>
        <taxon>Plasmodium</taxon>
        <taxon>Plasmodium (Plasmodium)</taxon>
    </lineage>
</organism>
<comment type="caution">
    <text evidence="1">The sequence shown here is derived from an EMBL/GenBank/DDBJ whole genome shotgun (WGS) entry which is preliminary data.</text>
</comment>
<evidence type="ECO:0000313" key="1">
    <source>
        <dbReference type="EMBL" id="GAW78905.1"/>
    </source>
</evidence>
<dbReference type="OrthoDB" id="372124at2759"/>
<keyword evidence="2" id="KW-1185">Reference proteome</keyword>